<dbReference type="GeneID" id="72004872"/>
<accession>A0ABQ8KCR3</accession>
<keyword evidence="2" id="KW-1185">Reference proteome</keyword>
<evidence type="ECO:0008006" key="3">
    <source>
        <dbReference type="Google" id="ProtNLM"/>
    </source>
</evidence>
<dbReference type="Proteomes" id="UP000814176">
    <property type="component" value="Unassembled WGS sequence"/>
</dbReference>
<dbReference type="RefSeq" id="XP_047777822.1">
    <property type="nucleotide sequence ID" value="XM_047924140.1"/>
</dbReference>
<evidence type="ECO:0000313" key="2">
    <source>
        <dbReference type="Proteomes" id="UP000814176"/>
    </source>
</evidence>
<protein>
    <recommendedName>
        <fullName evidence="3">C2H2-type domain-containing protein</fullName>
    </recommendedName>
</protein>
<dbReference type="EMBL" id="JADCUA010000013">
    <property type="protein sequence ID" value="KAH9835389.1"/>
    <property type="molecule type" value="Genomic_DNA"/>
</dbReference>
<evidence type="ECO:0000313" key="1">
    <source>
        <dbReference type="EMBL" id="KAH9835389.1"/>
    </source>
</evidence>
<comment type="caution">
    <text evidence="1">The sequence shown here is derived from an EMBL/GenBank/DDBJ whole genome shotgun (WGS) entry which is preliminary data.</text>
</comment>
<proteinExistence type="predicted"/>
<reference evidence="1 2" key="1">
    <citation type="journal article" date="2021" name="Environ. Microbiol.">
        <title>Gene family expansions and transcriptome signatures uncover fungal adaptations to wood decay.</title>
        <authorList>
            <person name="Hage H."/>
            <person name="Miyauchi S."/>
            <person name="Viragh M."/>
            <person name="Drula E."/>
            <person name="Min B."/>
            <person name="Chaduli D."/>
            <person name="Navarro D."/>
            <person name="Favel A."/>
            <person name="Norest M."/>
            <person name="Lesage-Meessen L."/>
            <person name="Balint B."/>
            <person name="Merenyi Z."/>
            <person name="de Eugenio L."/>
            <person name="Morin E."/>
            <person name="Martinez A.T."/>
            <person name="Baldrian P."/>
            <person name="Stursova M."/>
            <person name="Martinez M.J."/>
            <person name="Novotny C."/>
            <person name="Magnuson J.K."/>
            <person name="Spatafora J.W."/>
            <person name="Maurice S."/>
            <person name="Pangilinan J."/>
            <person name="Andreopoulos W."/>
            <person name="LaButti K."/>
            <person name="Hundley H."/>
            <person name="Na H."/>
            <person name="Kuo A."/>
            <person name="Barry K."/>
            <person name="Lipzen A."/>
            <person name="Henrissat B."/>
            <person name="Riley R."/>
            <person name="Ahrendt S."/>
            <person name="Nagy L.G."/>
            <person name="Grigoriev I.V."/>
            <person name="Martin F."/>
            <person name="Rosso M.N."/>
        </authorList>
    </citation>
    <scope>NUCLEOTIDE SEQUENCE [LARGE SCALE GENOMIC DNA]</scope>
    <source>
        <strain evidence="1 2">CIRM-BRFM 1785</strain>
    </source>
</reference>
<name>A0ABQ8KCR3_9APHY</name>
<organism evidence="1 2">
    <name type="scientific">Rhodofomes roseus</name>
    <dbReference type="NCBI Taxonomy" id="34475"/>
    <lineage>
        <taxon>Eukaryota</taxon>
        <taxon>Fungi</taxon>
        <taxon>Dikarya</taxon>
        <taxon>Basidiomycota</taxon>
        <taxon>Agaricomycotina</taxon>
        <taxon>Agaricomycetes</taxon>
        <taxon>Polyporales</taxon>
        <taxon>Rhodofomes</taxon>
    </lineage>
</organism>
<gene>
    <name evidence="1" type="ORF">C8Q71DRAFT_765668</name>
</gene>
<sequence length="186" mass="20363">MYSEAKGYAPDSWEFPCYPYDACDSPAEGAQPQVSATAQYPPIEAYYANATDECHQPAYGCPLAVQGPTVTRDAVQRNAVDTICFFGGPCAHLTPDSLRASIPAVRKHLEEYHDPASVLARGSTGKVKCQWDDGGGRCGQPVSNLAKHVATLHLKLFQVRCEDCDGVFSRRDSYKRHKAQGRCPHD</sequence>